<dbReference type="Pfam" id="PF00069">
    <property type="entry name" value="Pkinase"/>
    <property type="match status" value="1"/>
</dbReference>
<dbReference type="SUPFAM" id="SSF56112">
    <property type="entry name" value="Protein kinase-like (PK-like)"/>
    <property type="match status" value="1"/>
</dbReference>
<dbReference type="CDD" id="cd00180">
    <property type="entry name" value="PKc"/>
    <property type="match status" value="1"/>
</dbReference>
<accession>A0A5J4U834</accession>
<keyword evidence="2 3" id="KW-0067">ATP-binding</keyword>
<dbReference type="Gene3D" id="1.10.510.10">
    <property type="entry name" value="Transferase(Phosphotransferase) domain 1"/>
    <property type="match status" value="1"/>
</dbReference>
<dbReference type="InterPro" id="IPR000719">
    <property type="entry name" value="Prot_kinase_dom"/>
</dbReference>
<evidence type="ECO:0000256" key="1">
    <source>
        <dbReference type="ARBA" id="ARBA00022741"/>
    </source>
</evidence>
<evidence type="ECO:0000313" key="7">
    <source>
        <dbReference type="Proteomes" id="UP000324800"/>
    </source>
</evidence>
<dbReference type="InterPro" id="IPR011009">
    <property type="entry name" value="Kinase-like_dom_sf"/>
</dbReference>
<comment type="similarity">
    <text evidence="4">Belongs to the protein kinase superfamily.</text>
</comment>
<feature type="binding site" evidence="3">
    <location>
        <position position="40"/>
    </location>
    <ligand>
        <name>ATP</name>
        <dbReference type="ChEBI" id="CHEBI:30616"/>
    </ligand>
</feature>
<dbReference type="PANTHER" id="PTHR24359:SF1">
    <property type="entry name" value="INHIBITOR OF NUCLEAR FACTOR KAPPA-B KINASE EPSILON SUBUNIT HOMOLOG 1-RELATED"/>
    <property type="match status" value="1"/>
</dbReference>
<evidence type="ECO:0000256" key="2">
    <source>
        <dbReference type="ARBA" id="ARBA00022840"/>
    </source>
</evidence>
<dbReference type="Proteomes" id="UP000324800">
    <property type="component" value="Unassembled WGS sequence"/>
</dbReference>
<dbReference type="GO" id="GO:0004674">
    <property type="term" value="F:protein serine/threonine kinase activity"/>
    <property type="evidence" value="ECO:0007669"/>
    <property type="project" value="UniProtKB-KW"/>
</dbReference>
<protein>
    <recommendedName>
        <fullName evidence="5">Protein kinase domain-containing protein</fullName>
    </recommendedName>
</protein>
<dbReference type="InterPro" id="IPR017441">
    <property type="entry name" value="Protein_kinase_ATP_BS"/>
</dbReference>
<gene>
    <name evidence="6" type="ORF">EZS28_038080</name>
</gene>
<keyword evidence="4" id="KW-0808">Transferase</keyword>
<evidence type="ECO:0000313" key="6">
    <source>
        <dbReference type="EMBL" id="KAA6366394.1"/>
    </source>
</evidence>
<sequence>MEESELLKSLGFQVFRTIGEGSFGKAFLVHHPDFGIIAAKVMKNENFETREWDAAGVFVDDPPNLRPFIIQNIAAKKFDQMTVILIEWANIGNLKSVVDTNVDIPIPIVRAIMNQLLEGLRYIHSKGLIHRDIKPANILLHTPTGSGRVV</sequence>
<dbReference type="PROSITE" id="PS00107">
    <property type="entry name" value="PROTEIN_KINASE_ATP"/>
    <property type="match status" value="1"/>
</dbReference>
<keyword evidence="1 3" id="KW-0547">Nucleotide-binding</keyword>
<dbReference type="EMBL" id="SNRW01019423">
    <property type="protein sequence ID" value="KAA6366394.1"/>
    <property type="molecule type" value="Genomic_DNA"/>
</dbReference>
<reference evidence="6 7" key="1">
    <citation type="submission" date="2019-03" db="EMBL/GenBank/DDBJ databases">
        <title>Single cell metagenomics reveals metabolic interactions within the superorganism composed of flagellate Streblomastix strix and complex community of Bacteroidetes bacteria on its surface.</title>
        <authorList>
            <person name="Treitli S.C."/>
            <person name="Kolisko M."/>
            <person name="Husnik F."/>
            <person name="Keeling P."/>
            <person name="Hampl V."/>
        </authorList>
    </citation>
    <scope>NUCLEOTIDE SEQUENCE [LARGE SCALE GENOMIC DNA]</scope>
    <source>
        <strain evidence="6">ST1C</strain>
    </source>
</reference>
<dbReference type="Gene3D" id="3.30.200.20">
    <property type="entry name" value="Phosphorylase Kinase, domain 1"/>
    <property type="match status" value="1"/>
</dbReference>
<proteinExistence type="inferred from homology"/>
<dbReference type="OrthoDB" id="2649at2759"/>
<evidence type="ECO:0000256" key="3">
    <source>
        <dbReference type="PROSITE-ProRule" id="PRU10141"/>
    </source>
</evidence>
<organism evidence="6 7">
    <name type="scientific">Streblomastix strix</name>
    <dbReference type="NCBI Taxonomy" id="222440"/>
    <lineage>
        <taxon>Eukaryota</taxon>
        <taxon>Metamonada</taxon>
        <taxon>Preaxostyla</taxon>
        <taxon>Oxymonadida</taxon>
        <taxon>Streblomastigidae</taxon>
        <taxon>Streblomastix</taxon>
    </lineage>
</organism>
<dbReference type="AlphaFoldDB" id="A0A5J4U834"/>
<evidence type="ECO:0000256" key="4">
    <source>
        <dbReference type="RuleBase" id="RU000304"/>
    </source>
</evidence>
<dbReference type="InterPro" id="IPR008271">
    <property type="entry name" value="Ser/Thr_kinase_AS"/>
</dbReference>
<evidence type="ECO:0000259" key="5">
    <source>
        <dbReference type="PROSITE" id="PS50011"/>
    </source>
</evidence>
<feature type="domain" description="Protein kinase" evidence="5">
    <location>
        <begin position="12"/>
        <end position="150"/>
    </location>
</feature>
<keyword evidence="4" id="KW-0723">Serine/threonine-protein kinase</keyword>
<dbReference type="PROSITE" id="PS50011">
    <property type="entry name" value="PROTEIN_KINASE_DOM"/>
    <property type="match status" value="1"/>
</dbReference>
<comment type="caution">
    <text evidence="6">The sequence shown here is derived from an EMBL/GenBank/DDBJ whole genome shotgun (WGS) entry which is preliminary data.</text>
</comment>
<dbReference type="GO" id="GO:0005524">
    <property type="term" value="F:ATP binding"/>
    <property type="evidence" value="ECO:0007669"/>
    <property type="project" value="UniProtKB-UniRule"/>
</dbReference>
<name>A0A5J4U834_9EUKA</name>
<dbReference type="PANTHER" id="PTHR24359">
    <property type="entry name" value="SERINE/THREONINE-PROTEIN KINASE SBK1"/>
    <property type="match status" value="1"/>
</dbReference>
<keyword evidence="4" id="KW-0418">Kinase</keyword>
<dbReference type="PROSITE" id="PS00108">
    <property type="entry name" value="PROTEIN_KINASE_ST"/>
    <property type="match status" value="1"/>
</dbReference>
<dbReference type="SMART" id="SM00220">
    <property type="entry name" value="S_TKc"/>
    <property type="match status" value="1"/>
</dbReference>